<accession>A0A7X4RTX5</accession>
<dbReference type="CDD" id="cd11528">
    <property type="entry name" value="NTP-PPase_MazG_Nterm"/>
    <property type="match status" value="1"/>
</dbReference>
<dbReference type="CDD" id="cd11529">
    <property type="entry name" value="NTP-PPase_MazG_Cterm"/>
    <property type="match status" value="1"/>
</dbReference>
<dbReference type="GO" id="GO:0046081">
    <property type="term" value="P:dUTP catabolic process"/>
    <property type="evidence" value="ECO:0007669"/>
    <property type="project" value="TreeGrafter"/>
</dbReference>
<dbReference type="FunFam" id="1.10.287.1080:FF:000001">
    <property type="entry name" value="Nucleoside triphosphate pyrophosphohydrolase"/>
    <property type="match status" value="1"/>
</dbReference>
<evidence type="ECO:0000256" key="4">
    <source>
        <dbReference type="ARBA" id="ARBA00074799"/>
    </source>
</evidence>
<dbReference type="GO" id="GO:0006203">
    <property type="term" value="P:dGTP catabolic process"/>
    <property type="evidence" value="ECO:0007669"/>
    <property type="project" value="TreeGrafter"/>
</dbReference>
<dbReference type="SUPFAM" id="SSF101386">
    <property type="entry name" value="all-alpha NTP pyrophosphatases"/>
    <property type="match status" value="2"/>
</dbReference>
<evidence type="ECO:0000259" key="5">
    <source>
        <dbReference type="Pfam" id="PF03819"/>
    </source>
</evidence>
<dbReference type="PANTHER" id="PTHR30522">
    <property type="entry name" value="NUCLEOSIDE TRIPHOSPHATE PYROPHOSPHOHYDROLASE"/>
    <property type="match status" value="1"/>
</dbReference>
<dbReference type="GO" id="GO:0046076">
    <property type="term" value="P:dTTP catabolic process"/>
    <property type="evidence" value="ECO:0007669"/>
    <property type="project" value="TreeGrafter"/>
</dbReference>
<proteinExistence type="inferred from homology"/>
<feature type="domain" description="NTP pyrophosphohydrolase MazG-like" evidence="5">
    <location>
        <begin position="28"/>
        <end position="101"/>
    </location>
</feature>
<dbReference type="GO" id="GO:0046047">
    <property type="term" value="P:TTP catabolic process"/>
    <property type="evidence" value="ECO:0007669"/>
    <property type="project" value="TreeGrafter"/>
</dbReference>
<dbReference type="PANTHER" id="PTHR30522:SF0">
    <property type="entry name" value="NUCLEOSIDE TRIPHOSPHATE PYROPHOSPHOHYDROLASE"/>
    <property type="match status" value="1"/>
</dbReference>
<dbReference type="Proteomes" id="UP000462621">
    <property type="component" value="Unassembled WGS sequence"/>
</dbReference>
<keyword evidence="6" id="KW-0378">Hydrolase</keyword>
<protein>
    <recommendedName>
        <fullName evidence="4">Nucleoside triphosphate pyrophosphohydrolase</fullName>
        <ecNumber evidence="3">3.6.1.8</ecNumber>
    </recommendedName>
</protein>
<comment type="catalytic activity">
    <reaction evidence="1">
        <text>ATP + H2O = AMP + diphosphate + H(+)</text>
        <dbReference type="Rhea" id="RHEA:14245"/>
        <dbReference type="ChEBI" id="CHEBI:15377"/>
        <dbReference type="ChEBI" id="CHEBI:15378"/>
        <dbReference type="ChEBI" id="CHEBI:30616"/>
        <dbReference type="ChEBI" id="CHEBI:33019"/>
        <dbReference type="ChEBI" id="CHEBI:456215"/>
        <dbReference type="EC" id="3.6.1.8"/>
    </reaction>
</comment>
<evidence type="ECO:0000256" key="2">
    <source>
        <dbReference type="ARBA" id="ARBA00061115"/>
    </source>
</evidence>
<evidence type="ECO:0000256" key="3">
    <source>
        <dbReference type="ARBA" id="ARBA00066372"/>
    </source>
</evidence>
<reference evidence="6 7" key="1">
    <citation type="submission" date="2019-10" db="EMBL/GenBank/DDBJ databases">
        <title>Vibrio sp. nov. isolated from a shrimp pond.</title>
        <authorList>
            <person name="Gomez-Gil B."/>
            <person name="Enciso-Ibarra J."/>
            <person name="Enciso-Ibarra K."/>
            <person name="Bolan-Mejia C."/>
        </authorList>
    </citation>
    <scope>NUCLEOTIDE SEQUENCE [LARGE SCALE GENOMIC DNA]</scope>
    <source>
        <strain evidence="6 7">CAIM 722</strain>
    </source>
</reference>
<dbReference type="RefSeq" id="WP_161153815.1">
    <property type="nucleotide sequence ID" value="NZ_WEKT01000005.1"/>
</dbReference>
<dbReference type="InterPro" id="IPR011551">
    <property type="entry name" value="NTP_PyrPHydrolase_MazG"/>
</dbReference>
<evidence type="ECO:0000256" key="1">
    <source>
        <dbReference type="ARBA" id="ARBA00052141"/>
    </source>
</evidence>
<organism evidence="6 7">
    <name type="scientific">Vibrio eleionomae</name>
    <dbReference type="NCBI Taxonomy" id="2653505"/>
    <lineage>
        <taxon>Bacteria</taxon>
        <taxon>Pseudomonadati</taxon>
        <taxon>Pseudomonadota</taxon>
        <taxon>Gammaproteobacteria</taxon>
        <taxon>Vibrionales</taxon>
        <taxon>Vibrionaceae</taxon>
        <taxon>Vibrio</taxon>
    </lineage>
</organism>
<name>A0A7X4RTX5_9VIBR</name>
<comment type="caution">
    <text evidence="6">The sequence shown here is derived from an EMBL/GenBank/DDBJ whole genome shotgun (WGS) entry which is preliminary data.</text>
</comment>
<comment type="similarity">
    <text evidence="2">Belongs to the nucleoside triphosphate pyrophosphohydrolase family.</text>
</comment>
<dbReference type="Pfam" id="PF03819">
    <property type="entry name" value="MazG"/>
    <property type="match status" value="2"/>
</dbReference>
<dbReference type="EMBL" id="WEKT01000005">
    <property type="protein sequence ID" value="MZI92514.1"/>
    <property type="molecule type" value="Genomic_DNA"/>
</dbReference>
<feature type="domain" description="NTP pyrophosphohydrolase MazG-like" evidence="5">
    <location>
        <begin position="172"/>
        <end position="237"/>
    </location>
</feature>
<dbReference type="InterPro" id="IPR048011">
    <property type="entry name" value="NTP-PPase_MazG-like_C"/>
</dbReference>
<dbReference type="InterPro" id="IPR048015">
    <property type="entry name" value="NTP-PPase_MazG-like_N"/>
</dbReference>
<keyword evidence="7" id="KW-1185">Reference proteome</keyword>
<dbReference type="GO" id="GO:0006950">
    <property type="term" value="P:response to stress"/>
    <property type="evidence" value="ECO:0007669"/>
    <property type="project" value="UniProtKB-ARBA"/>
</dbReference>
<dbReference type="InterPro" id="IPR004518">
    <property type="entry name" value="MazG-like_dom"/>
</dbReference>
<sequence>MSQSIEELQKIMAQLRDPQNGCPWDKEQTFSSIIPHTIEETYEVVDAIHNQDWPNLQEELGDLLFQVIFYSQIAKEKGLFDFNQVVEGVNEKLIRRHPHVFGDEQFTTQEQLDANWNEQKKKEKQALGKQESSILDSVPTSLPALSRANKIQKRCSKVGFDWGTLGPVVDKVREEIDEVVEEAVQVDINEQRVEEELGDLLFATVNLVRHLGKDPEVALAKANQKFVRRFKGVEKHVKNARKQLQDCALEELDSYWELVKKAEK</sequence>
<dbReference type="NCBIfam" id="TIGR00444">
    <property type="entry name" value="mazG"/>
    <property type="match status" value="1"/>
</dbReference>
<dbReference type="EC" id="3.6.1.8" evidence="3"/>
<evidence type="ECO:0000313" key="7">
    <source>
        <dbReference type="Proteomes" id="UP000462621"/>
    </source>
</evidence>
<dbReference type="GO" id="GO:0046061">
    <property type="term" value="P:dATP catabolic process"/>
    <property type="evidence" value="ECO:0007669"/>
    <property type="project" value="TreeGrafter"/>
</dbReference>
<dbReference type="AlphaFoldDB" id="A0A7X4RTX5"/>
<dbReference type="Gene3D" id="1.10.287.1080">
    <property type="entry name" value="MazG-like"/>
    <property type="match status" value="2"/>
</dbReference>
<dbReference type="FunFam" id="1.10.287.1080:FF:000003">
    <property type="entry name" value="Nucleoside triphosphate pyrophosphohydrolase"/>
    <property type="match status" value="1"/>
</dbReference>
<dbReference type="GO" id="GO:0046052">
    <property type="term" value="P:UTP catabolic process"/>
    <property type="evidence" value="ECO:0007669"/>
    <property type="project" value="TreeGrafter"/>
</dbReference>
<dbReference type="NCBIfam" id="NF007113">
    <property type="entry name" value="PRK09562.1"/>
    <property type="match status" value="1"/>
</dbReference>
<dbReference type="GO" id="GO:0047693">
    <property type="term" value="F:ATP diphosphatase activity"/>
    <property type="evidence" value="ECO:0007669"/>
    <property type="project" value="UniProtKB-EC"/>
</dbReference>
<gene>
    <name evidence="6" type="primary">mazG</name>
    <name evidence="6" type="ORF">F9817_04755</name>
</gene>
<evidence type="ECO:0000313" key="6">
    <source>
        <dbReference type="EMBL" id="MZI92514.1"/>
    </source>
</evidence>